<feature type="transmembrane region" description="Helical" evidence="1">
    <location>
        <begin position="114"/>
        <end position="139"/>
    </location>
</feature>
<feature type="transmembrane region" description="Helical" evidence="1">
    <location>
        <begin position="203"/>
        <end position="221"/>
    </location>
</feature>
<organism evidence="2 3">
    <name type="scientific">Rasamsonia emersonii (strain ATCC 16479 / CBS 393.64 / IMI 116815)</name>
    <dbReference type="NCBI Taxonomy" id="1408163"/>
    <lineage>
        <taxon>Eukaryota</taxon>
        <taxon>Fungi</taxon>
        <taxon>Dikarya</taxon>
        <taxon>Ascomycota</taxon>
        <taxon>Pezizomycotina</taxon>
        <taxon>Eurotiomycetes</taxon>
        <taxon>Eurotiomycetidae</taxon>
        <taxon>Eurotiales</taxon>
        <taxon>Trichocomaceae</taxon>
        <taxon>Rasamsonia</taxon>
    </lineage>
</organism>
<gene>
    <name evidence="2" type="ORF">T310_5055</name>
</gene>
<name>A0A0F4YS46_RASE3</name>
<keyword evidence="1" id="KW-0472">Membrane</keyword>
<dbReference type="GeneID" id="25317402"/>
<protein>
    <recommendedName>
        <fullName evidence="4">AtmA protein</fullName>
    </recommendedName>
</protein>
<dbReference type="Proteomes" id="UP000053958">
    <property type="component" value="Unassembled WGS sequence"/>
</dbReference>
<evidence type="ECO:0000313" key="3">
    <source>
        <dbReference type="Proteomes" id="UP000053958"/>
    </source>
</evidence>
<feature type="transmembrane region" description="Helical" evidence="1">
    <location>
        <begin position="160"/>
        <end position="183"/>
    </location>
</feature>
<feature type="transmembrane region" description="Helical" evidence="1">
    <location>
        <begin position="82"/>
        <end position="102"/>
    </location>
</feature>
<keyword evidence="3" id="KW-1185">Reference proteome</keyword>
<dbReference type="OrthoDB" id="72269at2759"/>
<feature type="transmembrane region" description="Helical" evidence="1">
    <location>
        <begin position="311"/>
        <end position="333"/>
    </location>
</feature>
<feature type="transmembrane region" description="Helical" evidence="1">
    <location>
        <begin position="245"/>
        <end position="274"/>
    </location>
</feature>
<dbReference type="EMBL" id="LASV01000218">
    <property type="protein sequence ID" value="KKA20915.1"/>
    <property type="molecule type" value="Genomic_DNA"/>
</dbReference>
<dbReference type="RefSeq" id="XP_013327527.1">
    <property type="nucleotide sequence ID" value="XM_013472073.1"/>
</dbReference>
<feature type="transmembrane region" description="Helical" evidence="1">
    <location>
        <begin position="53"/>
        <end position="75"/>
    </location>
</feature>
<evidence type="ECO:0000313" key="2">
    <source>
        <dbReference type="EMBL" id="KKA20915.1"/>
    </source>
</evidence>
<comment type="caution">
    <text evidence="2">The sequence shown here is derived from an EMBL/GenBank/DDBJ whole genome shotgun (WGS) entry which is preliminary data.</text>
</comment>
<keyword evidence="1" id="KW-1133">Transmembrane helix</keyword>
<reference evidence="2 3" key="1">
    <citation type="submission" date="2015-04" db="EMBL/GenBank/DDBJ databases">
        <authorList>
            <person name="Heijne W.H."/>
            <person name="Fedorova N.D."/>
            <person name="Nierman W.C."/>
            <person name="Vollebregt A.W."/>
            <person name="Zhao Z."/>
            <person name="Wu L."/>
            <person name="Kumar M."/>
            <person name="Stam H."/>
            <person name="van den Berg M.A."/>
            <person name="Pel H.J."/>
        </authorList>
    </citation>
    <scope>NUCLEOTIDE SEQUENCE [LARGE SCALE GENOMIC DNA]</scope>
    <source>
        <strain evidence="2 3">CBS 393.64</strain>
    </source>
</reference>
<evidence type="ECO:0000256" key="1">
    <source>
        <dbReference type="SAM" id="Phobius"/>
    </source>
</evidence>
<proteinExistence type="predicted"/>
<dbReference type="AlphaFoldDB" id="A0A0F4YS46"/>
<feature type="transmembrane region" description="Helical" evidence="1">
    <location>
        <begin position="7"/>
        <end position="25"/>
    </location>
</feature>
<keyword evidence="1" id="KW-0812">Transmembrane</keyword>
<feature type="transmembrane region" description="Helical" evidence="1">
    <location>
        <begin position="345"/>
        <end position="369"/>
    </location>
</feature>
<sequence>MATVMRYVLPLFSLFALYAIFFFAYTNGLRMLALDSIASRTLPDTESLPLRTVYTGIEPVDRILVVLTTFFWTAFVGSNPSLLLHCICFAGAFGSAWVLVTLESWRRGNAWTVAAFPFIFGIIAQLATFAVAAPLYCGFQLAVSSTSSRPNVHSIAIPRAVLHALPFIFVIGYAVPSGLMLLRTPDVVSFDQKQIIIALWQPWPVYISVMATLAHFLLSPFTRNGNSSSSRCSPALQMAPPLRRVYAFAFANAAIGHVAAWTVSIASAVVPVLFNKRFVDALHPARVFGVSFPSSSSARRVVSVGEGVHAFLQWDFLIGSTGVLLWAATLYVLAHRQILGKVSWIGLGVKIALLVLVAGPVATAVELVWERDELVIEWDTKAVTGDKKSN</sequence>
<dbReference type="STRING" id="1408163.A0A0F4YS46"/>
<evidence type="ECO:0008006" key="4">
    <source>
        <dbReference type="Google" id="ProtNLM"/>
    </source>
</evidence>
<accession>A0A0F4YS46</accession>